<keyword evidence="8" id="KW-1133">Transmembrane helix</keyword>
<evidence type="ECO:0000256" key="6">
    <source>
        <dbReference type="ARBA" id="ARBA00022692"/>
    </source>
</evidence>
<evidence type="ECO:0000256" key="2">
    <source>
        <dbReference type="ARBA" id="ARBA00004370"/>
    </source>
</evidence>
<comment type="cofactor">
    <cofactor evidence="1 13">
        <name>heme</name>
        <dbReference type="ChEBI" id="CHEBI:30413"/>
    </cofactor>
</comment>
<dbReference type="PANTHER" id="PTHR46300">
    <property type="entry name" value="P450, PUTATIVE (EUROFUNG)-RELATED-RELATED"/>
    <property type="match status" value="1"/>
</dbReference>
<dbReference type="Gene3D" id="1.10.630.10">
    <property type="entry name" value="Cytochrome P450"/>
    <property type="match status" value="1"/>
</dbReference>
<dbReference type="PROSITE" id="PS00086">
    <property type="entry name" value="CYTOCHROME_P450"/>
    <property type="match status" value="1"/>
</dbReference>
<dbReference type="RefSeq" id="XP_040626915.1">
    <property type="nucleotide sequence ID" value="XM_040768879.1"/>
</dbReference>
<evidence type="ECO:0000256" key="14">
    <source>
        <dbReference type="RuleBase" id="RU000461"/>
    </source>
</evidence>
<keyword evidence="5 13" id="KW-0349">Heme</keyword>
<keyword evidence="12" id="KW-0472">Membrane</keyword>
<keyword evidence="7 13" id="KW-0479">Metal-binding</keyword>
<keyword evidence="11 14" id="KW-0503">Monooxygenase</keyword>
<sequence length="487" mass="55096">MALSIYVFAGVLGLLLARLLSRKRWNMLPGPPGLPIFGNMLQLPKEFLLWKLTDWSKDYGPVFSLNVAGQPWLIVNNWKTAADILDRHCASTSDRPPSIKTQEFLSRGNAMAAEPHGPLWRLFRKGTHESLNIRACNAYFPMQQEEAANTVRGLIEHPEVPIAVHMSRTASSVVWRVLYGGNTLALNQPHDSQRIEETMEYLLKAVMPLNSVVDLLPFLAPIIRNSKWLRKSADAWYEETTGIFNRFYDAACNLKSDSYRSTCKIFQDMIEKHEITKVQSSWSAGALFMAGQDTTATTMQWFVQAMMLYPEVARKAQEELNKVIQAVGKEVLRWRPSAPVSIPHWSSEEFEYNGYVIPKDTFIIDSIWGILHDPELFPNPSTFDPSRFLDSNGQIRNPPPDTHDDLLGFGHGRRVCPGKDLAMNSLFILIATLLWALDFKLPLDETGKEIAPDPMGMIDIVIAVHPKPFKINPVPRFPDVLERLSSV</sequence>
<keyword evidence="9 14" id="KW-0560">Oxidoreductase</keyword>
<dbReference type="GO" id="GO:0016705">
    <property type="term" value="F:oxidoreductase activity, acting on paired donors, with incorporation or reduction of molecular oxygen"/>
    <property type="evidence" value="ECO:0007669"/>
    <property type="project" value="InterPro"/>
</dbReference>
<keyword evidence="6" id="KW-0812">Transmembrane</keyword>
<evidence type="ECO:0000256" key="8">
    <source>
        <dbReference type="ARBA" id="ARBA00022989"/>
    </source>
</evidence>
<evidence type="ECO:0000256" key="9">
    <source>
        <dbReference type="ARBA" id="ARBA00023002"/>
    </source>
</evidence>
<evidence type="ECO:0000256" key="12">
    <source>
        <dbReference type="ARBA" id="ARBA00023136"/>
    </source>
</evidence>
<evidence type="ECO:0000256" key="3">
    <source>
        <dbReference type="ARBA" id="ARBA00005179"/>
    </source>
</evidence>
<evidence type="ECO:0000256" key="1">
    <source>
        <dbReference type="ARBA" id="ARBA00001971"/>
    </source>
</evidence>
<dbReference type="SUPFAM" id="SSF48264">
    <property type="entry name" value="Cytochrome P450"/>
    <property type="match status" value="1"/>
</dbReference>
<evidence type="ECO:0000256" key="11">
    <source>
        <dbReference type="ARBA" id="ARBA00023033"/>
    </source>
</evidence>
<evidence type="ECO:0000256" key="13">
    <source>
        <dbReference type="PIRSR" id="PIRSR602401-1"/>
    </source>
</evidence>
<evidence type="ECO:0000313" key="15">
    <source>
        <dbReference type="EMBL" id="EJU00018.1"/>
    </source>
</evidence>
<dbReference type="AlphaFoldDB" id="M5G8D2"/>
<dbReference type="Pfam" id="PF00067">
    <property type="entry name" value="p450"/>
    <property type="match status" value="1"/>
</dbReference>
<dbReference type="GeneID" id="63683941"/>
<dbReference type="InterPro" id="IPR036396">
    <property type="entry name" value="Cyt_P450_sf"/>
</dbReference>
<dbReference type="InterPro" id="IPR050364">
    <property type="entry name" value="Cytochrome_P450_fung"/>
</dbReference>
<dbReference type="CDD" id="cd11065">
    <property type="entry name" value="CYP64-like"/>
    <property type="match status" value="1"/>
</dbReference>
<dbReference type="GO" id="GO:0004497">
    <property type="term" value="F:monooxygenase activity"/>
    <property type="evidence" value="ECO:0007669"/>
    <property type="project" value="UniProtKB-KW"/>
</dbReference>
<dbReference type="EMBL" id="JH795868">
    <property type="protein sequence ID" value="EJU00018.1"/>
    <property type="molecule type" value="Genomic_DNA"/>
</dbReference>
<evidence type="ECO:0000256" key="7">
    <source>
        <dbReference type="ARBA" id="ARBA00022723"/>
    </source>
</evidence>
<dbReference type="Proteomes" id="UP000030653">
    <property type="component" value="Unassembled WGS sequence"/>
</dbReference>
<comment type="pathway">
    <text evidence="3">Secondary metabolite biosynthesis.</text>
</comment>
<dbReference type="InterPro" id="IPR002401">
    <property type="entry name" value="Cyt_P450_E_grp-I"/>
</dbReference>
<dbReference type="HOGENOM" id="CLU_001570_2_3_1"/>
<gene>
    <name evidence="15" type="ORF">DACRYDRAFT_109442</name>
</gene>
<dbReference type="GO" id="GO:0020037">
    <property type="term" value="F:heme binding"/>
    <property type="evidence" value="ECO:0007669"/>
    <property type="project" value="InterPro"/>
</dbReference>
<protein>
    <submittedName>
        <fullName evidence="15">Cytochrome P450</fullName>
    </submittedName>
</protein>
<comment type="subcellular location">
    <subcellularLocation>
        <location evidence="2">Membrane</location>
    </subcellularLocation>
</comment>
<dbReference type="PRINTS" id="PR00385">
    <property type="entry name" value="P450"/>
</dbReference>
<dbReference type="GO" id="GO:0005506">
    <property type="term" value="F:iron ion binding"/>
    <property type="evidence" value="ECO:0007669"/>
    <property type="project" value="InterPro"/>
</dbReference>
<evidence type="ECO:0000256" key="10">
    <source>
        <dbReference type="ARBA" id="ARBA00023004"/>
    </source>
</evidence>
<keyword evidence="10 13" id="KW-0408">Iron</keyword>
<evidence type="ECO:0000256" key="5">
    <source>
        <dbReference type="ARBA" id="ARBA00022617"/>
    </source>
</evidence>
<dbReference type="STRING" id="1858805.M5G8D2"/>
<reference evidence="15 16" key="1">
    <citation type="journal article" date="2012" name="Science">
        <title>The Paleozoic origin of enzymatic lignin decomposition reconstructed from 31 fungal genomes.</title>
        <authorList>
            <person name="Floudas D."/>
            <person name="Binder M."/>
            <person name="Riley R."/>
            <person name="Barry K."/>
            <person name="Blanchette R.A."/>
            <person name="Henrissat B."/>
            <person name="Martinez A.T."/>
            <person name="Otillar R."/>
            <person name="Spatafora J.W."/>
            <person name="Yadav J.S."/>
            <person name="Aerts A."/>
            <person name="Benoit I."/>
            <person name="Boyd A."/>
            <person name="Carlson A."/>
            <person name="Copeland A."/>
            <person name="Coutinho P.M."/>
            <person name="de Vries R.P."/>
            <person name="Ferreira P."/>
            <person name="Findley K."/>
            <person name="Foster B."/>
            <person name="Gaskell J."/>
            <person name="Glotzer D."/>
            <person name="Gorecki P."/>
            <person name="Heitman J."/>
            <person name="Hesse C."/>
            <person name="Hori C."/>
            <person name="Igarashi K."/>
            <person name="Jurgens J.A."/>
            <person name="Kallen N."/>
            <person name="Kersten P."/>
            <person name="Kohler A."/>
            <person name="Kuees U."/>
            <person name="Kumar T.K.A."/>
            <person name="Kuo A."/>
            <person name="LaButti K."/>
            <person name="Larrondo L.F."/>
            <person name="Lindquist E."/>
            <person name="Ling A."/>
            <person name="Lombard V."/>
            <person name="Lucas S."/>
            <person name="Lundell T."/>
            <person name="Martin R."/>
            <person name="McLaughlin D.J."/>
            <person name="Morgenstern I."/>
            <person name="Morin E."/>
            <person name="Murat C."/>
            <person name="Nagy L.G."/>
            <person name="Nolan M."/>
            <person name="Ohm R.A."/>
            <person name="Patyshakuliyeva A."/>
            <person name="Rokas A."/>
            <person name="Ruiz-Duenas F.J."/>
            <person name="Sabat G."/>
            <person name="Salamov A."/>
            <person name="Samejima M."/>
            <person name="Schmutz J."/>
            <person name="Slot J.C."/>
            <person name="St John F."/>
            <person name="Stenlid J."/>
            <person name="Sun H."/>
            <person name="Sun S."/>
            <person name="Syed K."/>
            <person name="Tsang A."/>
            <person name="Wiebenga A."/>
            <person name="Young D."/>
            <person name="Pisabarro A."/>
            <person name="Eastwood D.C."/>
            <person name="Martin F."/>
            <person name="Cullen D."/>
            <person name="Grigoriev I.V."/>
            <person name="Hibbett D.S."/>
        </authorList>
    </citation>
    <scope>NUCLEOTIDE SEQUENCE [LARGE SCALE GENOMIC DNA]</scope>
    <source>
        <strain evidence="15 16">DJM-731 SS1</strain>
    </source>
</reference>
<dbReference type="InterPro" id="IPR001128">
    <property type="entry name" value="Cyt_P450"/>
</dbReference>
<keyword evidence="16" id="KW-1185">Reference proteome</keyword>
<dbReference type="OrthoDB" id="2789670at2759"/>
<proteinExistence type="inferred from homology"/>
<dbReference type="PANTHER" id="PTHR46300:SF2">
    <property type="entry name" value="CYTOCHROME P450 MONOOXYGENASE ALNH-RELATED"/>
    <property type="match status" value="1"/>
</dbReference>
<dbReference type="GO" id="GO:0016020">
    <property type="term" value="C:membrane"/>
    <property type="evidence" value="ECO:0007669"/>
    <property type="project" value="UniProtKB-SubCell"/>
</dbReference>
<organism evidence="15 16">
    <name type="scientific">Dacryopinax primogenitus (strain DJM 731)</name>
    <name type="common">Brown rot fungus</name>
    <dbReference type="NCBI Taxonomy" id="1858805"/>
    <lineage>
        <taxon>Eukaryota</taxon>
        <taxon>Fungi</taxon>
        <taxon>Dikarya</taxon>
        <taxon>Basidiomycota</taxon>
        <taxon>Agaricomycotina</taxon>
        <taxon>Dacrymycetes</taxon>
        <taxon>Dacrymycetales</taxon>
        <taxon>Dacrymycetaceae</taxon>
        <taxon>Dacryopinax</taxon>
    </lineage>
</organism>
<accession>M5G8D2</accession>
<dbReference type="PRINTS" id="PR00463">
    <property type="entry name" value="EP450I"/>
</dbReference>
<feature type="binding site" description="axial binding residue" evidence="13">
    <location>
        <position position="416"/>
    </location>
    <ligand>
        <name>heme</name>
        <dbReference type="ChEBI" id="CHEBI:30413"/>
    </ligand>
    <ligandPart>
        <name>Fe</name>
        <dbReference type="ChEBI" id="CHEBI:18248"/>
    </ligandPart>
</feature>
<dbReference type="OMA" id="FIMATEI"/>
<comment type="similarity">
    <text evidence="4 14">Belongs to the cytochrome P450 family.</text>
</comment>
<evidence type="ECO:0000313" key="16">
    <source>
        <dbReference type="Proteomes" id="UP000030653"/>
    </source>
</evidence>
<name>M5G8D2_DACPD</name>
<evidence type="ECO:0000256" key="4">
    <source>
        <dbReference type="ARBA" id="ARBA00010617"/>
    </source>
</evidence>
<dbReference type="InterPro" id="IPR017972">
    <property type="entry name" value="Cyt_P450_CS"/>
</dbReference>